<reference evidence="1" key="1">
    <citation type="submission" date="2019-05" db="EMBL/GenBank/DDBJ databases">
        <title>Revised genome assembly of Burkholderiaceae (previously Ralstonia) sp. PBA.</title>
        <authorList>
            <person name="Gan H.M."/>
        </authorList>
    </citation>
    <scope>NUCLEOTIDE SEQUENCE</scope>
    <source>
        <strain evidence="1">PBA</strain>
    </source>
</reference>
<sequence>MNANTSSRELQITRIIAAPPERLFKAWTEQLPQWFGPHGMTTPVCEMDLRPGGVFHTVMRDPDGKEYDNAGVFLEVVPDARLVFTDAYVPDWQPVEKPFFTCITTFEPLPDGTTRYTARALHWTEEACREHEAMGFYDGWGQSLDRFEQCVLGQR</sequence>
<protein>
    <submittedName>
        <fullName evidence="1">Polyketide cyclase</fullName>
    </submittedName>
</protein>
<gene>
    <name evidence="1" type="ORF">MW7_013260</name>
</gene>
<evidence type="ECO:0000313" key="1">
    <source>
        <dbReference type="EMBL" id="TMS56939.1"/>
    </source>
</evidence>
<dbReference type="EMBL" id="AKCV02000025">
    <property type="protein sequence ID" value="TMS56939.1"/>
    <property type="molecule type" value="Genomic_DNA"/>
</dbReference>
<accession>A0ACD3SL28</accession>
<proteinExistence type="predicted"/>
<dbReference type="Proteomes" id="UP000004277">
    <property type="component" value="Unassembled WGS sequence"/>
</dbReference>
<organism evidence="1 2">
    <name type="scientific">Imbroritus primus</name>
    <dbReference type="NCBI Taxonomy" id="3058603"/>
    <lineage>
        <taxon>Bacteria</taxon>
        <taxon>Pseudomonadati</taxon>
        <taxon>Pseudomonadota</taxon>
        <taxon>Betaproteobacteria</taxon>
        <taxon>Burkholderiales</taxon>
        <taxon>Burkholderiaceae</taxon>
        <taxon>Imbroritus</taxon>
    </lineage>
</organism>
<name>A0ACD3SL28_9BURK</name>
<keyword evidence="2" id="KW-1185">Reference proteome</keyword>
<evidence type="ECO:0000313" key="2">
    <source>
        <dbReference type="Proteomes" id="UP000004277"/>
    </source>
</evidence>
<comment type="caution">
    <text evidence="1">The sequence shown here is derived from an EMBL/GenBank/DDBJ whole genome shotgun (WGS) entry which is preliminary data.</text>
</comment>